<dbReference type="PROSITE" id="PS51318">
    <property type="entry name" value="TAT"/>
    <property type="match status" value="1"/>
</dbReference>
<feature type="transmembrane region" description="Helical" evidence="10">
    <location>
        <begin position="12"/>
        <end position="32"/>
    </location>
</feature>
<evidence type="ECO:0000256" key="5">
    <source>
        <dbReference type="ARBA" id="ARBA00041027"/>
    </source>
</evidence>
<organism evidence="13 14">
    <name type="scientific">Candidatus Methylumidiphilus alinenensis</name>
    <dbReference type="NCBI Taxonomy" id="2202197"/>
    <lineage>
        <taxon>Bacteria</taxon>
        <taxon>Pseudomonadati</taxon>
        <taxon>Pseudomonadota</taxon>
        <taxon>Gammaproteobacteria</taxon>
        <taxon>Methylococcales</taxon>
        <taxon>Candidatus Methylumidiphilus</taxon>
    </lineage>
</organism>
<feature type="compositionally biased region" description="Gly residues" evidence="9">
    <location>
        <begin position="545"/>
        <end position="558"/>
    </location>
</feature>
<dbReference type="Pfam" id="PF07732">
    <property type="entry name" value="Cu-oxidase_3"/>
    <property type="match status" value="1"/>
</dbReference>
<dbReference type="EC" id="1.16.3.4" evidence="4"/>
<dbReference type="Proteomes" id="UP000249396">
    <property type="component" value="Unassembled WGS sequence"/>
</dbReference>
<dbReference type="GO" id="GO:0016491">
    <property type="term" value="F:oxidoreductase activity"/>
    <property type="evidence" value="ECO:0007669"/>
    <property type="project" value="UniProtKB-KW"/>
</dbReference>
<dbReference type="AlphaFoldDB" id="A0A2W4QSG1"/>
<dbReference type="PANTHER" id="PTHR48267:SF1">
    <property type="entry name" value="BILIRUBIN OXIDASE"/>
    <property type="match status" value="1"/>
</dbReference>
<comment type="catalytic activity">
    <reaction evidence="8">
        <text>4 Cu(+) + O2 + 4 H(+) = 4 Cu(2+) + 2 H2O</text>
        <dbReference type="Rhea" id="RHEA:30083"/>
        <dbReference type="ChEBI" id="CHEBI:15377"/>
        <dbReference type="ChEBI" id="CHEBI:15378"/>
        <dbReference type="ChEBI" id="CHEBI:15379"/>
        <dbReference type="ChEBI" id="CHEBI:29036"/>
        <dbReference type="ChEBI" id="CHEBI:49552"/>
        <dbReference type="EC" id="1.16.3.4"/>
    </reaction>
    <physiologicalReaction direction="left-to-right" evidence="8">
        <dbReference type="Rhea" id="RHEA:30084"/>
    </physiologicalReaction>
</comment>
<feature type="domain" description="Plastocyanin-like" evidence="11">
    <location>
        <begin position="618"/>
        <end position="704"/>
    </location>
</feature>
<dbReference type="PROSITE" id="PS00080">
    <property type="entry name" value="MULTICOPPER_OXIDASE2"/>
    <property type="match status" value="1"/>
</dbReference>
<dbReference type="InterPro" id="IPR011707">
    <property type="entry name" value="Cu-oxidase-like_N"/>
</dbReference>
<feature type="domain" description="Plastocyanin-like" evidence="12">
    <location>
        <begin position="87"/>
        <end position="194"/>
    </location>
</feature>
<evidence type="ECO:0000256" key="10">
    <source>
        <dbReference type="SAM" id="Phobius"/>
    </source>
</evidence>
<sequence>MTTLTNPTRRSFLQYSSLGLLTLSTFPGWLAAMEGMGNMPPMPKMAPNKASPDFKPDVEIELTCKPGSVSILPGQATRVQQYSGRLIKGPENALTTLPDSYLGPLMRFQQGQKVRITLRNELAEPTITHWHGLNVPALMDGHPVYAISQGEAFVYEFEIRNRAGMILYHPHTHGVTGEQVYHGLAGAMLINDAEEQSLKLPSGEYEIPIVIQDRLFDEKNQLVYAQSMHDRMMGFHGDRILVNGRPDFSLDVASRAYRLRVLNGSNARIYKLAWDDGSPVTVIGVDGGLLEQPVVKPYVMLAPGERLDVWADFSGRAVGSQLVMRSRPFTGVLPKMAERMMRGEMGGMMGGMDHQGEGGKKQEGGQAMGGMGMGGMMGMMGGGMGGHQGESGKKPEGGQGMGMMGGMGGMHGMMGNKIPVGSDYPIFTVRVTRQGSDSPSLPTHLSKITRYKLEDTANPGKPVPIGISEGPMSMLINGRPYAYNDIQPNERIPFDTVQLMEIFHAHGGEGGHGGGAKGTPEAAAGGHAEGGKPAEGQTGAMQQGMMGGGMGMMGGMHGQGSEAKKQEGGHAMGGMGMMGGMGGQTTEGKPKGEGQAMGGMAGGGMGMMGGMGGMGMMMSMAHPIHLHEQPFQIVSRTIGTEEAEDYATVHEGFIDSGWKDTVLVMPGERVKIIKPFKDYKGLFMVHCHNLEHEDMGMMREFLVE</sequence>
<dbReference type="Pfam" id="PF07731">
    <property type="entry name" value="Cu-oxidase_2"/>
    <property type="match status" value="1"/>
</dbReference>
<dbReference type="CDD" id="cd13852">
    <property type="entry name" value="CuRO_1_McoP_like"/>
    <property type="match status" value="1"/>
</dbReference>
<evidence type="ECO:0000256" key="8">
    <source>
        <dbReference type="ARBA" id="ARBA00048092"/>
    </source>
</evidence>
<evidence type="ECO:0000259" key="11">
    <source>
        <dbReference type="Pfam" id="PF07731"/>
    </source>
</evidence>
<keyword evidence="10" id="KW-0812">Transmembrane</keyword>
<dbReference type="GO" id="GO:0005507">
    <property type="term" value="F:copper ion binding"/>
    <property type="evidence" value="ECO:0007669"/>
    <property type="project" value="InterPro"/>
</dbReference>
<evidence type="ECO:0000259" key="12">
    <source>
        <dbReference type="Pfam" id="PF07732"/>
    </source>
</evidence>
<dbReference type="InterPro" id="IPR008972">
    <property type="entry name" value="Cupredoxin"/>
</dbReference>
<name>A0A2W4QSG1_9GAMM</name>
<dbReference type="InterPro" id="IPR002355">
    <property type="entry name" value="Cu_oxidase_Cu_BS"/>
</dbReference>
<dbReference type="PROSITE" id="PS00079">
    <property type="entry name" value="MULTICOPPER_OXIDASE1"/>
    <property type="match status" value="1"/>
</dbReference>
<protein>
    <recommendedName>
        <fullName evidence="5">Multicopper oxidase CueO</fullName>
        <ecNumber evidence="4">1.16.3.4</ecNumber>
    </recommendedName>
    <alternativeName>
        <fullName evidence="6">Copper efflux oxidase</fullName>
    </alternativeName>
    <alternativeName>
        <fullName evidence="7">Cuprous oxidase</fullName>
    </alternativeName>
</protein>
<gene>
    <name evidence="13" type="ORF">DM484_21160</name>
</gene>
<evidence type="ECO:0000256" key="3">
    <source>
        <dbReference type="ARBA" id="ARBA00023002"/>
    </source>
</evidence>
<feature type="compositionally biased region" description="Low complexity" evidence="9">
    <location>
        <begin position="534"/>
        <end position="544"/>
    </location>
</feature>
<evidence type="ECO:0000313" key="14">
    <source>
        <dbReference type="Proteomes" id="UP000249396"/>
    </source>
</evidence>
<dbReference type="InterPro" id="IPR045087">
    <property type="entry name" value="Cu-oxidase_fam"/>
</dbReference>
<dbReference type="InterPro" id="IPR006311">
    <property type="entry name" value="TAT_signal"/>
</dbReference>
<evidence type="ECO:0000256" key="7">
    <source>
        <dbReference type="ARBA" id="ARBA00043090"/>
    </source>
</evidence>
<evidence type="ECO:0000256" key="6">
    <source>
        <dbReference type="ARBA" id="ARBA00042896"/>
    </source>
</evidence>
<dbReference type="InterPro" id="IPR011706">
    <property type="entry name" value="Cu-oxidase_C"/>
</dbReference>
<evidence type="ECO:0000256" key="1">
    <source>
        <dbReference type="ARBA" id="ARBA00011245"/>
    </source>
</evidence>
<comment type="subunit">
    <text evidence="1">Monomer.</text>
</comment>
<evidence type="ECO:0000256" key="2">
    <source>
        <dbReference type="ARBA" id="ARBA00022723"/>
    </source>
</evidence>
<dbReference type="PANTHER" id="PTHR48267">
    <property type="entry name" value="CUPREDOXIN SUPERFAMILY PROTEIN"/>
    <property type="match status" value="1"/>
</dbReference>
<dbReference type="CDD" id="cd13879">
    <property type="entry name" value="CuRO_2_McoP_like"/>
    <property type="match status" value="1"/>
</dbReference>
<dbReference type="Gene3D" id="2.60.40.420">
    <property type="entry name" value="Cupredoxins - blue copper proteins"/>
    <property type="match status" value="3"/>
</dbReference>
<dbReference type="InterPro" id="IPR033138">
    <property type="entry name" value="Cu_oxidase_CS"/>
</dbReference>
<proteinExistence type="predicted"/>
<evidence type="ECO:0000313" key="13">
    <source>
        <dbReference type="EMBL" id="PZN74503.1"/>
    </source>
</evidence>
<keyword evidence="10" id="KW-0472">Membrane</keyword>
<reference evidence="13 14" key="1">
    <citation type="journal article" date="2018" name="Aquat. Microb. Ecol.">
        <title>Gammaproteobacterial methanotrophs dominate.</title>
        <authorList>
            <person name="Rissanen A.J."/>
            <person name="Saarenheimo J."/>
            <person name="Tiirola M."/>
            <person name="Peura S."/>
            <person name="Aalto S.L."/>
            <person name="Karvinen A."/>
            <person name="Nykanen H."/>
        </authorList>
    </citation>
    <scope>NUCLEOTIDE SEQUENCE [LARGE SCALE GENOMIC DNA]</scope>
    <source>
        <strain evidence="13">AMbin10</strain>
    </source>
</reference>
<feature type="region of interest" description="Disordered" evidence="9">
    <location>
        <begin position="505"/>
        <end position="576"/>
    </location>
</feature>
<evidence type="ECO:0000256" key="9">
    <source>
        <dbReference type="SAM" id="MobiDB-lite"/>
    </source>
</evidence>
<keyword evidence="3" id="KW-0560">Oxidoreductase</keyword>
<dbReference type="EMBL" id="QJPH01000425">
    <property type="protein sequence ID" value="PZN74503.1"/>
    <property type="molecule type" value="Genomic_DNA"/>
</dbReference>
<keyword evidence="10" id="KW-1133">Transmembrane helix</keyword>
<accession>A0A2W4QSG1</accession>
<comment type="caution">
    <text evidence="13">The sequence shown here is derived from an EMBL/GenBank/DDBJ whole genome shotgun (WGS) entry which is preliminary data.</text>
</comment>
<evidence type="ECO:0000256" key="4">
    <source>
        <dbReference type="ARBA" id="ARBA00038978"/>
    </source>
</evidence>
<dbReference type="SUPFAM" id="SSF49503">
    <property type="entry name" value="Cupredoxins"/>
    <property type="match status" value="3"/>
</dbReference>
<keyword evidence="2" id="KW-0479">Metal-binding</keyword>